<protein>
    <submittedName>
        <fullName evidence="2">Uncharacterized protein</fullName>
    </submittedName>
</protein>
<accession>A0AAV7TMN2</accession>
<reference evidence="2" key="1">
    <citation type="journal article" date="2022" name="bioRxiv">
        <title>Sequencing and chromosome-scale assembly of the giantPleurodeles waltlgenome.</title>
        <authorList>
            <person name="Brown T."/>
            <person name="Elewa A."/>
            <person name="Iarovenko S."/>
            <person name="Subramanian E."/>
            <person name="Araus A.J."/>
            <person name="Petzold A."/>
            <person name="Susuki M."/>
            <person name="Suzuki K.-i.T."/>
            <person name="Hayashi T."/>
            <person name="Toyoda A."/>
            <person name="Oliveira C."/>
            <person name="Osipova E."/>
            <person name="Leigh N.D."/>
            <person name="Simon A."/>
            <person name="Yun M.H."/>
        </authorList>
    </citation>
    <scope>NUCLEOTIDE SEQUENCE</scope>
    <source>
        <strain evidence="2">20211129_DDA</strain>
        <tissue evidence="2">Liver</tissue>
    </source>
</reference>
<keyword evidence="3" id="KW-1185">Reference proteome</keyword>
<organism evidence="2 3">
    <name type="scientific">Pleurodeles waltl</name>
    <name type="common">Iberian ribbed newt</name>
    <dbReference type="NCBI Taxonomy" id="8319"/>
    <lineage>
        <taxon>Eukaryota</taxon>
        <taxon>Metazoa</taxon>
        <taxon>Chordata</taxon>
        <taxon>Craniata</taxon>
        <taxon>Vertebrata</taxon>
        <taxon>Euteleostomi</taxon>
        <taxon>Amphibia</taxon>
        <taxon>Batrachia</taxon>
        <taxon>Caudata</taxon>
        <taxon>Salamandroidea</taxon>
        <taxon>Salamandridae</taxon>
        <taxon>Pleurodelinae</taxon>
        <taxon>Pleurodeles</taxon>
    </lineage>
</organism>
<dbReference type="AlphaFoldDB" id="A0AAV7TMN2"/>
<evidence type="ECO:0000313" key="2">
    <source>
        <dbReference type="EMBL" id="KAJ1177847.1"/>
    </source>
</evidence>
<proteinExistence type="predicted"/>
<evidence type="ECO:0000313" key="3">
    <source>
        <dbReference type="Proteomes" id="UP001066276"/>
    </source>
</evidence>
<dbReference type="Proteomes" id="UP001066276">
    <property type="component" value="Chromosome 3_2"/>
</dbReference>
<feature type="region of interest" description="Disordered" evidence="1">
    <location>
        <begin position="72"/>
        <end position="91"/>
    </location>
</feature>
<gene>
    <name evidence="2" type="ORF">NDU88_003099</name>
</gene>
<name>A0AAV7TMN2_PLEWA</name>
<evidence type="ECO:0000256" key="1">
    <source>
        <dbReference type="SAM" id="MobiDB-lite"/>
    </source>
</evidence>
<dbReference type="EMBL" id="JANPWB010000006">
    <property type="protein sequence ID" value="KAJ1177847.1"/>
    <property type="molecule type" value="Genomic_DNA"/>
</dbReference>
<comment type="caution">
    <text evidence="2">The sequence shown here is derived from an EMBL/GenBank/DDBJ whole genome shotgun (WGS) entry which is preliminary data.</text>
</comment>
<sequence>MSFQLRHRSPSRRRPPRAYGRRNVLCCSSCSGLHRRWQPRATRPTSLGGTCRAAQLFRPDTPPTAVCVERLLKRGQKRDPGPQRSKTVRKT</sequence>